<name>A0A1G9REK7_9BACT</name>
<proteinExistence type="predicted"/>
<accession>A0A1G9REK7</accession>
<dbReference type="AlphaFoldDB" id="A0A1G9REK7"/>
<organism evidence="1 2">
    <name type="scientific">Catalinimonas alkaloidigena</name>
    <dbReference type="NCBI Taxonomy" id="1075417"/>
    <lineage>
        <taxon>Bacteria</taxon>
        <taxon>Pseudomonadati</taxon>
        <taxon>Bacteroidota</taxon>
        <taxon>Cytophagia</taxon>
        <taxon>Cytophagales</taxon>
        <taxon>Catalimonadaceae</taxon>
        <taxon>Catalinimonas</taxon>
    </lineage>
</organism>
<evidence type="ECO:0000313" key="1">
    <source>
        <dbReference type="EMBL" id="SDM20865.1"/>
    </source>
</evidence>
<protein>
    <submittedName>
        <fullName evidence="1">Uncharacterized protein</fullName>
    </submittedName>
</protein>
<dbReference type="Proteomes" id="UP000198510">
    <property type="component" value="Unassembled WGS sequence"/>
</dbReference>
<sequence>MAHREAWIDRCLALLLYPSGSVADSANWLLQGFGRQGAIALFNRAQRESPDNKALYLAWLSKNGHISHSPAFENEVYEAWLIGLASSDKKLKKHCLIALLDNSPWRAEPVRSFETSQDYNILLPRLVAVLEEFEADTEEEYRKLAAFYKEVLAL</sequence>
<evidence type="ECO:0000313" key="2">
    <source>
        <dbReference type="Proteomes" id="UP000198510"/>
    </source>
</evidence>
<gene>
    <name evidence="1" type="ORF">SAMN05421823_111108</name>
</gene>
<keyword evidence="2" id="KW-1185">Reference proteome</keyword>
<reference evidence="1 2" key="1">
    <citation type="submission" date="2016-10" db="EMBL/GenBank/DDBJ databases">
        <authorList>
            <person name="de Groot N.N."/>
        </authorList>
    </citation>
    <scope>NUCLEOTIDE SEQUENCE [LARGE SCALE GENOMIC DNA]</scope>
    <source>
        <strain evidence="1 2">DSM 25186</strain>
    </source>
</reference>
<dbReference type="EMBL" id="FNFO01000011">
    <property type="protein sequence ID" value="SDM20865.1"/>
    <property type="molecule type" value="Genomic_DNA"/>
</dbReference>